<dbReference type="STRING" id="1817772.A2527_06370"/>
<organism evidence="1 2">
    <name type="scientific">Candidatus Lambdaproteobacteria bacterium RIFOXYD2_FULL_50_16</name>
    <dbReference type="NCBI Taxonomy" id="1817772"/>
    <lineage>
        <taxon>Bacteria</taxon>
        <taxon>Pseudomonadati</taxon>
        <taxon>Pseudomonadota</taxon>
        <taxon>Candidatus Lambdaproteobacteria</taxon>
    </lineage>
</organism>
<evidence type="ECO:0000313" key="1">
    <source>
        <dbReference type="EMBL" id="OGG94961.1"/>
    </source>
</evidence>
<evidence type="ECO:0000313" key="2">
    <source>
        <dbReference type="Proteomes" id="UP000178449"/>
    </source>
</evidence>
<accession>A0A1F6GA23</accession>
<proteinExistence type="predicted"/>
<reference evidence="1 2" key="1">
    <citation type="journal article" date="2016" name="Nat. Commun.">
        <title>Thousands of microbial genomes shed light on interconnected biogeochemical processes in an aquifer system.</title>
        <authorList>
            <person name="Anantharaman K."/>
            <person name="Brown C.T."/>
            <person name="Hug L.A."/>
            <person name="Sharon I."/>
            <person name="Castelle C.J."/>
            <person name="Probst A.J."/>
            <person name="Thomas B.C."/>
            <person name="Singh A."/>
            <person name="Wilkins M.J."/>
            <person name="Karaoz U."/>
            <person name="Brodie E.L."/>
            <person name="Williams K.H."/>
            <person name="Hubbard S.S."/>
            <person name="Banfield J.F."/>
        </authorList>
    </citation>
    <scope>NUCLEOTIDE SEQUENCE [LARGE SCALE GENOMIC DNA]</scope>
</reference>
<dbReference type="Gene3D" id="3.40.50.1000">
    <property type="entry name" value="HAD superfamily/HAD-like"/>
    <property type="match status" value="1"/>
</dbReference>
<gene>
    <name evidence="1" type="ORF">A2527_06370</name>
</gene>
<dbReference type="AlphaFoldDB" id="A0A1F6GA23"/>
<dbReference type="Gene3D" id="3.30.980.20">
    <property type="entry name" value="Putative mannosyl-3-phosphoglycerate phosphatase, domain 2"/>
    <property type="match status" value="1"/>
</dbReference>
<protein>
    <recommendedName>
        <fullName evidence="3">Mannosyl-3-phosphoglycerate phosphatase</fullName>
    </recommendedName>
</protein>
<dbReference type="InterPro" id="IPR023214">
    <property type="entry name" value="HAD_sf"/>
</dbReference>
<sequence>MLKELNRKAIPLILNSSRTVPELLHLRKEMDNRHPFGAENGGAVCTPVAYFSGPQVALDHEIKIDYLGLNYKAILEALQELKDLHDFSYIGTNDFSVPNLAEETNMSLEMAIKAKSRVCSEALLWLDSKESMIHFEGQLAERNLRLIKGGRFYYVISKRADKGGAVSWINFNFAEAHPSDSFFTVGIGDSLNDLPLLKSVDLPVVVKPPRGEALNLAHPKAIYTEQSGPLGWVEGVEKVLERLKL</sequence>
<dbReference type="EMBL" id="MFNE01000030">
    <property type="protein sequence ID" value="OGG94961.1"/>
    <property type="molecule type" value="Genomic_DNA"/>
</dbReference>
<comment type="caution">
    <text evidence="1">The sequence shown here is derived from an EMBL/GenBank/DDBJ whole genome shotgun (WGS) entry which is preliminary data.</text>
</comment>
<name>A0A1F6GA23_9PROT</name>
<evidence type="ECO:0008006" key="3">
    <source>
        <dbReference type="Google" id="ProtNLM"/>
    </source>
</evidence>
<dbReference type="InterPro" id="IPR036412">
    <property type="entry name" value="HAD-like_sf"/>
</dbReference>
<dbReference type="SUPFAM" id="SSF56784">
    <property type="entry name" value="HAD-like"/>
    <property type="match status" value="1"/>
</dbReference>
<dbReference type="Proteomes" id="UP000178449">
    <property type="component" value="Unassembled WGS sequence"/>
</dbReference>
<dbReference type="Pfam" id="PF08282">
    <property type="entry name" value="Hydrolase_3"/>
    <property type="match status" value="1"/>
</dbReference>